<dbReference type="EMBL" id="JAQFWP010000002">
    <property type="protein sequence ID" value="MDA2803288.1"/>
    <property type="molecule type" value="Genomic_DNA"/>
</dbReference>
<proteinExistence type="predicted"/>
<feature type="region of interest" description="Disordered" evidence="1">
    <location>
        <begin position="26"/>
        <end position="74"/>
    </location>
</feature>
<comment type="caution">
    <text evidence="2">The sequence shown here is derived from an EMBL/GenBank/DDBJ whole genome shotgun (WGS) entry which is preliminary data.</text>
</comment>
<accession>A0ABT4TF11</accession>
<evidence type="ECO:0000313" key="2">
    <source>
        <dbReference type="EMBL" id="MDA2803288.1"/>
    </source>
</evidence>
<gene>
    <name evidence="2" type="ORF">O4U47_02085</name>
</gene>
<name>A0ABT4TF11_9ACTN</name>
<evidence type="ECO:0008006" key="4">
    <source>
        <dbReference type="Google" id="ProtNLM"/>
    </source>
</evidence>
<feature type="compositionally biased region" description="Gly residues" evidence="1">
    <location>
        <begin position="35"/>
        <end position="60"/>
    </location>
</feature>
<keyword evidence="3" id="KW-1185">Reference proteome</keyword>
<sequence>MAVVFLGFAVLVAAAVVFLTAGRGGEGEASAGADGSQGGAQEGAQGSGTESGGDGGGGRGEAAAEDSAGQEQEDTVLFEDELSVEVASPYTYVDLDTDPPLRTDSRIDGRDFVLRPNIDGVAFENSSGGIAPLPEGGQAPDKAACLDAIETNGTSGADFTPGARFCVQTDQGRVASIEAVSSPGGVGTATLQATVWE</sequence>
<evidence type="ECO:0000256" key="1">
    <source>
        <dbReference type="SAM" id="MobiDB-lite"/>
    </source>
</evidence>
<evidence type="ECO:0000313" key="3">
    <source>
        <dbReference type="Proteomes" id="UP001165685"/>
    </source>
</evidence>
<organism evidence="2 3">
    <name type="scientific">Nocardiopsis suaedae</name>
    <dbReference type="NCBI Taxonomy" id="3018444"/>
    <lineage>
        <taxon>Bacteria</taxon>
        <taxon>Bacillati</taxon>
        <taxon>Actinomycetota</taxon>
        <taxon>Actinomycetes</taxon>
        <taxon>Streptosporangiales</taxon>
        <taxon>Nocardiopsidaceae</taxon>
        <taxon>Nocardiopsis</taxon>
    </lineage>
</organism>
<protein>
    <recommendedName>
        <fullName evidence="4">Serine/threonine protein kinase</fullName>
    </recommendedName>
</protein>
<dbReference type="Proteomes" id="UP001165685">
    <property type="component" value="Unassembled WGS sequence"/>
</dbReference>
<dbReference type="RefSeq" id="WP_270675606.1">
    <property type="nucleotide sequence ID" value="NZ_JAQFWP010000002.1"/>
</dbReference>
<reference evidence="2" key="1">
    <citation type="submission" date="2023-01" db="EMBL/GenBank/DDBJ databases">
        <title>Draft genome sequence of Nocardiopsis sp. LSu2-4 isolated from halophytes.</title>
        <authorList>
            <person name="Duangmal K."/>
            <person name="Chantavorakit T."/>
        </authorList>
    </citation>
    <scope>NUCLEOTIDE SEQUENCE</scope>
    <source>
        <strain evidence="2">LSu2-4</strain>
    </source>
</reference>